<proteinExistence type="predicted"/>
<evidence type="ECO:0000313" key="3">
    <source>
        <dbReference type="Proteomes" id="UP001215598"/>
    </source>
</evidence>
<evidence type="ECO:0000313" key="2">
    <source>
        <dbReference type="EMBL" id="KAJ7743393.1"/>
    </source>
</evidence>
<dbReference type="EMBL" id="JARKIB010000091">
    <property type="protein sequence ID" value="KAJ7743393.1"/>
    <property type="molecule type" value="Genomic_DNA"/>
</dbReference>
<dbReference type="AlphaFoldDB" id="A0AAD7IHR2"/>
<accession>A0AAD7IHR2</accession>
<evidence type="ECO:0000256" key="1">
    <source>
        <dbReference type="SAM" id="MobiDB-lite"/>
    </source>
</evidence>
<dbReference type="Proteomes" id="UP001215598">
    <property type="component" value="Unassembled WGS sequence"/>
</dbReference>
<gene>
    <name evidence="2" type="ORF">B0H16DRAFT_1889980</name>
</gene>
<keyword evidence="3" id="KW-1185">Reference proteome</keyword>
<feature type="region of interest" description="Disordered" evidence="1">
    <location>
        <begin position="1"/>
        <end position="90"/>
    </location>
</feature>
<protein>
    <submittedName>
        <fullName evidence="2">Uncharacterized protein</fullName>
    </submittedName>
</protein>
<name>A0AAD7IHR2_9AGAR</name>
<comment type="caution">
    <text evidence="2">The sequence shown here is derived from an EMBL/GenBank/DDBJ whole genome shotgun (WGS) entry which is preliminary data.</text>
</comment>
<organism evidence="2 3">
    <name type="scientific">Mycena metata</name>
    <dbReference type="NCBI Taxonomy" id="1033252"/>
    <lineage>
        <taxon>Eukaryota</taxon>
        <taxon>Fungi</taxon>
        <taxon>Dikarya</taxon>
        <taxon>Basidiomycota</taxon>
        <taxon>Agaricomycotina</taxon>
        <taxon>Agaricomycetes</taxon>
        <taxon>Agaricomycetidae</taxon>
        <taxon>Agaricales</taxon>
        <taxon>Marasmiineae</taxon>
        <taxon>Mycenaceae</taxon>
        <taxon>Mycena</taxon>
    </lineage>
</organism>
<feature type="compositionally biased region" description="Gly residues" evidence="1">
    <location>
        <begin position="81"/>
        <end position="90"/>
    </location>
</feature>
<sequence length="90" mass="8837">MPPSQSGNAVIENEGNADEAADKGGSVGDASGRDRTTAANEPRVLRGTQGRDADTPGGTGGTGEGPNIPIEEAKHFDIIMGGTGGEGGSS</sequence>
<reference evidence="2" key="1">
    <citation type="submission" date="2023-03" db="EMBL/GenBank/DDBJ databases">
        <title>Massive genome expansion in bonnet fungi (Mycena s.s.) driven by repeated elements and novel gene families across ecological guilds.</title>
        <authorList>
            <consortium name="Lawrence Berkeley National Laboratory"/>
            <person name="Harder C.B."/>
            <person name="Miyauchi S."/>
            <person name="Viragh M."/>
            <person name="Kuo A."/>
            <person name="Thoen E."/>
            <person name="Andreopoulos B."/>
            <person name="Lu D."/>
            <person name="Skrede I."/>
            <person name="Drula E."/>
            <person name="Henrissat B."/>
            <person name="Morin E."/>
            <person name="Kohler A."/>
            <person name="Barry K."/>
            <person name="LaButti K."/>
            <person name="Morin E."/>
            <person name="Salamov A."/>
            <person name="Lipzen A."/>
            <person name="Mereny Z."/>
            <person name="Hegedus B."/>
            <person name="Baldrian P."/>
            <person name="Stursova M."/>
            <person name="Weitz H."/>
            <person name="Taylor A."/>
            <person name="Grigoriev I.V."/>
            <person name="Nagy L.G."/>
            <person name="Martin F."/>
            <person name="Kauserud H."/>
        </authorList>
    </citation>
    <scope>NUCLEOTIDE SEQUENCE</scope>
    <source>
        <strain evidence="2">CBHHK182m</strain>
    </source>
</reference>